<sequence>MQQQQTKRAKTFKQQNVLADALNDVGQQRGCSRSSGNTGQFAVLRRAAPRHTLPALLLEAAALLSRCGAMPLHMKHNAIPGKPTGRQTDRTGSCEHINRWGETRKNRRESKDV</sequence>
<proteinExistence type="predicted"/>
<dbReference type="EMBL" id="CAJHJT010000001">
    <property type="protein sequence ID" value="CAD6994341.1"/>
    <property type="molecule type" value="Genomic_DNA"/>
</dbReference>
<dbReference type="Proteomes" id="UP000606786">
    <property type="component" value="Unassembled WGS sequence"/>
</dbReference>
<evidence type="ECO:0000256" key="1">
    <source>
        <dbReference type="SAM" id="MobiDB-lite"/>
    </source>
</evidence>
<dbReference type="AlphaFoldDB" id="A0A811U6D3"/>
<accession>A0A811U6D3</accession>
<comment type="caution">
    <text evidence="2">The sequence shown here is derived from an EMBL/GenBank/DDBJ whole genome shotgun (WGS) entry which is preliminary data.</text>
</comment>
<feature type="region of interest" description="Disordered" evidence="1">
    <location>
        <begin position="75"/>
        <end position="113"/>
    </location>
</feature>
<reference evidence="2" key="1">
    <citation type="submission" date="2020-11" db="EMBL/GenBank/DDBJ databases">
        <authorList>
            <person name="Whitehead M."/>
        </authorList>
    </citation>
    <scope>NUCLEOTIDE SEQUENCE</scope>
    <source>
        <strain evidence="2">EGII</strain>
    </source>
</reference>
<evidence type="ECO:0000313" key="3">
    <source>
        <dbReference type="Proteomes" id="UP000606786"/>
    </source>
</evidence>
<protein>
    <submittedName>
        <fullName evidence="2">(Mediterranean fruit fly) hypothetical protein</fullName>
    </submittedName>
</protein>
<evidence type="ECO:0000313" key="2">
    <source>
        <dbReference type="EMBL" id="CAD6994341.1"/>
    </source>
</evidence>
<gene>
    <name evidence="2" type="ORF">CCAP1982_LOCUS3097</name>
</gene>
<feature type="compositionally biased region" description="Basic and acidic residues" evidence="1">
    <location>
        <begin position="87"/>
        <end position="113"/>
    </location>
</feature>
<name>A0A811U6D3_CERCA</name>
<organism evidence="2 3">
    <name type="scientific">Ceratitis capitata</name>
    <name type="common">Mediterranean fruit fly</name>
    <name type="synonym">Tephritis capitata</name>
    <dbReference type="NCBI Taxonomy" id="7213"/>
    <lineage>
        <taxon>Eukaryota</taxon>
        <taxon>Metazoa</taxon>
        <taxon>Ecdysozoa</taxon>
        <taxon>Arthropoda</taxon>
        <taxon>Hexapoda</taxon>
        <taxon>Insecta</taxon>
        <taxon>Pterygota</taxon>
        <taxon>Neoptera</taxon>
        <taxon>Endopterygota</taxon>
        <taxon>Diptera</taxon>
        <taxon>Brachycera</taxon>
        <taxon>Muscomorpha</taxon>
        <taxon>Tephritoidea</taxon>
        <taxon>Tephritidae</taxon>
        <taxon>Ceratitis</taxon>
        <taxon>Ceratitis</taxon>
    </lineage>
</organism>
<keyword evidence="3" id="KW-1185">Reference proteome</keyword>